<sequence length="264" mass="29124">MSRFRRIAVNTRGRDLAVGDIHGHFQRLQQCLDGVGFNPAVDRLFSVGDLVDRGPHSAQALDWLSQPWFHAVQGNHESLAINHLRGGRLDLDMYRAAGGGWFLDLPEDQQRPFVDAFLEMPIALEVQSHDGPIGLLHADSPFAHWDDLRASLLDDDDPRIREVCQWSRRRLKEGDDARVEGLRALLVGHTPVLKVKVLGNVWHLDTGGWSSGCFSLLDLATLEVVSPTPDEPAHRRQGPSASPQRPAPARAGLGQSGAVPDDCQ</sequence>
<feature type="compositionally biased region" description="Low complexity" evidence="1">
    <location>
        <begin position="238"/>
        <end position="252"/>
    </location>
</feature>
<dbReference type="GO" id="GO:0005737">
    <property type="term" value="C:cytoplasm"/>
    <property type="evidence" value="ECO:0007669"/>
    <property type="project" value="TreeGrafter"/>
</dbReference>
<evidence type="ECO:0000256" key="1">
    <source>
        <dbReference type="SAM" id="MobiDB-lite"/>
    </source>
</evidence>
<name>A0A3Q8U0Q4_9PSED</name>
<dbReference type="GO" id="GO:0110154">
    <property type="term" value="P:RNA decapping"/>
    <property type="evidence" value="ECO:0007669"/>
    <property type="project" value="TreeGrafter"/>
</dbReference>
<dbReference type="PANTHER" id="PTHR42850">
    <property type="entry name" value="METALLOPHOSPHOESTERASE"/>
    <property type="match status" value="1"/>
</dbReference>
<feature type="region of interest" description="Disordered" evidence="1">
    <location>
        <begin position="227"/>
        <end position="264"/>
    </location>
</feature>
<dbReference type="PANTHER" id="PTHR42850:SF4">
    <property type="entry name" value="ZINC-DEPENDENT ENDOPOLYPHOSPHATASE"/>
    <property type="match status" value="1"/>
</dbReference>
<reference evidence="3 4" key="1">
    <citation type="submission" date="2018-12" db="EMBL/GenBank/DDBJ databases">
        <authorList>
            <person name="Li S."/>
            <person name="Yang R."/>
            <person name="Chen G."/>
            <person name="Zou L."/>
            <person name="Zhang C."/>
            <person name="Chen Y."/>
            <person name="Liu Z."/>
            <person name="Li Y."/>
            <person name="Yan Y."/>
            <person name="Huang M."/>
            <person name="Chen T."/>
        </authorList>
    </citation>
    <scope>NUCLEOTIDE SEQUENCE [LARGE SCALE GENOMIC DNA]</scope>
    <source>
        <strain evidence="3 4">1257</strain>
    </source>
</reference>
<dbReference type="InterPro" id="IPR050126">
    <property type="entry name" value="Ap4A_hydrolase"/>
</dbReference>
<dbReference type="Proteomes" id="UP000268230">
    <property type="component" value="Chromosome"/>
</dbReference>
<dbReference type="EMBL" id="CP034338">
    <property type="protein sequence ID" value="AZL68764.1"/>
    <property type="molecule type" value="Genomic_DNA"/>
</dbReference>
<accession>A0A3Q8U0Q4</accession>
<dbReference type="KEGG" id="pory:EJA05_13925"/>
<dbReference type="AlphaFoldDB" id="A0A3Q8U0Q4"/>
<dbReference type="GO" id="GO:0008803">
    <property type="term" value="F:bis(5'-nucleosyl)-tetraphosphatase (symmetrical) activity"/>
    <property type="evidence" value="ECO:0007669"/>
    <property type="project" value="TreeGrafter"/>
</dbReference>
<organism evidence="3 4">
    <name type="scientific">Pseudomonas entomophila</name>
    <dbReference type="NCBI Taxonomy" id="312306"/>
    <lineage>
        <taxon>Bacteria</taxon>
        <taxon>Pseudomonadati</taxon>
        <taxon>Pseudomonadota</taxon>
        <taxon>Gammaproteobacteria</taxon>
        <taxon>Pseudomonadales</taxon>
        <taxon>Pseudomonadaceae</taxon>
        <taxon>Pseudomonas</taxon>
    </lineage>
</organism>
<gene>
    <name evidence="3" type="ORF">EJA05_13925</name>
</gene>
<protein>
    <submittedName>
        <fullName evidence="3">Serine/threonine protein phosphatase</fullName>
    </submittedName>
</protein>
<proteinExistence type="predicted"/>
<dbReference type="InterPro" id="IPR004843">
    <property type="entry name" value="Calcineurin-like_PHP"/>
</dbReference>
<dbReference type="Pfam" id="PF00149">
    <property type="entry name" value="Metallophos"/>
    <property type="match status" value="1"/>
</dbReference>
<evidence type="ECO:0000313" key="4">
    <source>
        <dbReference type="Proteomes" id="UP000268230"/>
    </source>
</evidence>
<evidence type="ECO:0000259" key="2">
    <source>
        <dbReference type="Pfam" id="PF00149"/>
    </source>
</evidence>
<dbReference type="GO" id="GO:0016791">
    <property type="term" value="F:phosphatase activity"/>
    <property type="evidence" value="ECO:0007669"/>
    <property type="project" value="TreeGrafter"/>
</dbReference>
<dbReference type="Gene3D" id="3.60.21.10">
    <property type="match status" value="1"/>
</dbReference>
<evidence type="ECO:0000313" key="3">
    <source>
        <dbReference type="EMBL" id="AZL68764.1"/>
    </source>
</evidence>
<dbReference type="OrthoDB" id="5296354at2"/>
<dbReference type="InterPro" id="IPR029052">
    <property type="entry name" value="Metallo-depent_PP-like"/>
</dbReference>
<feature type="domain" description="Calcineurin-like phosphoesterase" evidence="2">
    <location>
        <begin position="16"/>
        <end position="193"/>
    </location>
</feature>
<dbReference type="SUPFAM" id="SSF56300">
    <property type="entry name" value="Metallo-dependent phosphatases"/>
    <property type="match status" value="1"/>
</dbReference>